<dbReference type="EMBL" id="OZ019893">
    <property type="protein sequence ID" value="CAK9192033.1"/>
    <property type="molecule type" value="Genomic_DNA"/>
</dbReference>
<feature type="region of interest" description="Disordered" evidence="1">
    <location>
        <begin position="1"/>
        <end position="24"/>
    </location>
</feature>
<protein>
    <submittedName>
        <fullName evidence="2">Uncharacterized protein</fullName>
    </submittedName>
</protein>
<accession>A0ABP0TBY4</accession>
<sequence>MMTTTRSEEAAGNPRAARRREREDGMDTIVKEACAVHGLVAVVTHAGGQNPLSVPGNGGRARDVGGARDSRGDASHS</sequence>
<gene>
    <name evidence="2" type="ORF">CSSPTR1EN2_LOCUS1688</name>
</gene>
<organism evidence="2 3">
    <name type="scientific">Sphagnum troendelagicum</name>
    <dbReference type="NCBI Taxonomy" id="128251"/>
    <lineage>
        <taxon>Eukaryota</taxon>
        <taxon>Viridiplantae</taxon>
        <taxon>Streptophyta</taxon>
        <taxon>Embryophyta</taxon>
        <taxon>Bryophyta</taxon>
        <taxon>Sphagnophytina</taxon>
        <taxon>Sphagnopsida</taxon>
        <taxon>Sphagnales</taxon>
        <taxon>Sphagnaceae</taxon>
        <taxon>Sphagnum</taxon>
    </lineage>
</organism>
<keyword evidence="3" id="KW-1185">Reference proteome</keyword>
<evidence type="ECO:0000256" key="1">
    <source>
        <dbReference type="SAM" id="MobiDB-lite"/>
    </source>
</evidence>
<name>A0ABP0TBY4_9BRYO</name>
<feature type="region of interest" description="Disordered" evidence="1">
    <location>
        <begin position="46"/>
        <end position="77"/>
    </location>
</feature>
<evidence type="ECO:0000313" key="3">
    <source>
        <dbReference type="Proteomes" id="UP001497512"/>
    </source>
</evidence>
<reference evidence="2 3" key="1">
    <citation type="submission" date="2024-02" db="EMBL/GenBank/DDBJ databases">
        <authorList>
            <consortium name="ELIXIR-Norway"/>
            <consortium name="Elixir Norway"/>
        </authorList>
    </citation>
    <scope>NUCLEOTIDE SEQUENCE [LARGE SCALE GENOMIC DNA]</scope>
</reference>
<proteinExistence type="predicted"/>
<feature type="compositionally biased region" description="Basic and acidic residues" evidence="1">
    <location>
        <begin position="60"/>
        <end position="77"/>
    </location>
</feature>
<dbReference type="Proteomes" id="UP001497512">
    <property type="component" value="Chromosome 1"/>
</dbReference>
<evidence type="ECO:0000313" key="2">
    <source>
        <dbReference type="EMBL" id="CAK9192033.1"/>
    </source>
</evidence>